<gene>
    <name evidence="1" type="ORF">M0M57_10805</name>
</gene>
<protein>
    <submittedName>
        <fullName evidence="1">Uncharacterized protein</fullName>
    </submittedName>
</protein>
<evidence type="ECO:0000313" key="1">
    <source>
        <dbReference type="EMBL" id="UPQ78112.1"/>
    </source>
</evidence>
<name>A0ABY4KF52_9FLAO</name>
<sequence length="134" mass="15348">MSKEISNTLFRFVTMRAPGLIEKEEVVESFVTFPSEFEADSFFYAALTSEVTTAAQRRTALRNKAVDFESDPKFLASKEDLKTLVTEDYYTYSVWLTSHRSVVTNDTLASRQAPPNANPTKLKRVWDFILSNNY</sequence>
<reference evidence="1" key="1">
    <citation type="submission" date="2022-04" db="EMBL/GenBank/DDBJ databases">
        <title>Consumption of N2O by Flavobacterium azooxidireducens sp. nov. isolated from Decomposing Leaf Litter of Phragmites australis (Cav.).</title>
        <authorList>
            <person name="Behrendt U."/>
            <person name="Spanner T."/>
            <person name="Augustin J."/>
            <person name="Horn M.A."/>
            <person name="Kolb S."/>
            <person name="Ulrich A."/>
        </authorList>
    </citation>
    <scope>NUCLEOTIDE SEQUENCE</scope>
    <source>
        <strain evidence="1">IGB 4-14</strain>
    </source>
</reference>
<dbReference type="Proteomes" id="UP000830583">
    <property type="component" value="Chromosome"/>
</dbReference>
<organism evidence="1 2">
    <name type="scientific">Flavobacterium azooxidireducens</name>
    <dbReference type="NCBI Taxonomy" id="1871076"/>
    <lineage>
        <taxon>Bacteria</taxon>
        <taxon>Pseudomonadati</taxon>
        <taxon>Bacteroidota</taxon>
        <taxon>Flavobacteriia</taxon>
        <taxon>Flavobacteriales</taxon>
        <taxon>Flavobacteriaceae</taxon>
        <taxon>Flavobacterium</taxon>
    </lineage>
</organism>
<dbReference type="EMBL" id="CP096205">
    <property type="protein sequence ID" value="UPQ78112.1"/>
    <property type="molecule type" value="Genomic_DNA"/>
</dbReference>
<dbReference type="RefSeq" id="WP_248433040.1">
    <property type="nucleotide sequence ID" value="NZ_CP096205.1"/>
</dbReference>
<accession>A0ABY4KF52</accession>
<evidence type="ECO:0000313" key="2">
    <source>
        <dbReference type="Proteomes" id="UP000830583"/>
    </source>
</evidence>
<proteinExistence type="predicted"/>
<keyword evidence="2" id="KW-1185">Reference proteome</keyword>